<keyword evidence="1" id="KW-0472">Membrane</keyword>
<dbReference type="Pfam" id="PF09990">
    <property type="entry name" value="DUF2231"/>
    <property type="match status" value="1"/>
</dbReference>
<dbReference type="InterPro" id="IPR019251">
    <property type="entry name" value="DUF2231_TM"/>
</dbReference>
<dbReference type="RefSeq" id="WP_184150625.1">
    <property type="nucleotide sequence ID" value="NZ_JACHKA010000001.1"/>
</dbReference>
<sequence>MTALHPRRETVLHPIHAILLSFPVAMFSGALVSDLAYLKTAEIQWSNFSAWLITGAMLGGTGALVWAALSFVLGKRTAPGRPRALGYLLILAAMWILGLINAFQHSRDGWSSVGGAGLALSILSTLLALLAAWIGFSGIRRKEVVA</sequence>
<protein>
    <submittedName>
        <fullName evidence="3">Membrane protein</fullName>
    </submittedName>
</protein>
<feature type="transmembrane region" description="Helical" evidence="1">
    <location>
        <begin position="12"/>
        <end position="38"/>
    </location>
</feature>
<dbReference type="Proteomes" id="UP001138540">
    <property type="component" value="Unassembled WGS sequence"/>
</dbReference>
<evidence type="ECO:0000313" key="4">
    <source>
        <dbReference type="Proteomes" id="UP001138540"/>
    </source>
</evidence>
<evidence type="ECO:0000313" key="3">
    <source>
        <dbReference type="EMBL" id="MBB5984911.1"/>
    </source>
</evidence>
<evidence type="ECO:0000256" key="1">
    <source>
        <dbReference type="SAM" id="Phobius"/>
    </source>
</evidence>
<keyword evidence="1" id="KW-1133">Transmembrane helix</keyword>
<gene>
    <name evidence="3" type="ORF">HNP60_000885</name>
</gene>
<organism evidence="3 4">
    <name type="scientific">Sphingobium lignivorans</name>
    <dbReference type="NCBI Taxonomy" id="2735886"/>
    <lineage>
        <taxon>Bacteria</taxon>
        <taxon>Pseudomonadati</taxon>
        <taxon>Pseudomonadota</taxon>
        <taxon>Alphaproteobacteria</taxon>
        <taxon>Sphingomonadales</taxon>
        <taxon>Sphingomonadaceae</taxon>
        <taxon>Sphingobium</taxon>
    </lineage>
</organism>
<accession>A0ABR6NC97</accession>
<feature type="transmembrane region" description="Helical" evidence="1">
    <location>
        <begin position="85"/>
        <end position="103"/>
    </location>
</feature>
<dbReference type="EMBL" id="JACHKA010000001">
    <property type="protein sequence ID" value="MBB5984911.1"/>
    <property type="molecule type" value="Genomic_DNA"/>
</dbReference>
<name>A0ABR6NC97_9SPHN</name>
<keyword evidence="1" id="KW-0812">Transmembrane</keyword>
<feature type="transmembrane region" description="Helical" evidence="1">
    <location>
        <begin position="115"/>
        <end position="136"/>
    </location>
</feature>
<evidence type="ECO:0000259" key="2">
    <source>
        <dbReference type="Pfam" id="PF09990"/>
    </source>
</evidence>
<keyword evidence="4" id="KW-1185">Reference proteome</keyword>
<reference evidence="3 4" key="1">
    <citation type="submission" date="2020-08" db="EMBL/GenBank/DDBJ databases">
        <title>Exploring microbial biodiversity for novel pathways involved in the catabolism of aromatic compounds derived from lignin.</title>
        <authorList>
            <person name="Elkins J."/>
        </authorList>
    </citation>
    <scope>NUCLEOTIDE SEQUENCE [LARGE SCALE GENOMIC DNA]</scope>
    <source>
        <strain evidence="3 4">B1D3A</strain>
    </source>
</reference>
<proteinExistence type="predicted"/>
<comment type="caution">
    <text evidence="3">The sequence shown here is derived from an EMBL/GenBank/DDBJ whole genome shotgun (WGS) entry which is preliminary data.</text>
</comment>
<feature type="transmembrane region" description="Helical" evidence="1">
    <location>
        <begin position="50"/>
        <end position="73"/>
    </location>
</feature>
<feature type="domain" description="DUF2231" evidence="2">
    <location>
        <begin position="13"/>
        <end position="136"/>
    </location>
</feature>